<dbReference type="RefSeq" id="WP_008517416.1">
    <property type="nucleotide sequence ID" value="NZ_ACJM01000011.1"/>
</dbReference>
<gene>
    <name evidence="6" type="ORF">DealDRAFT_2218</name>
</gene>
<dbReference type="InterPro" id="IPR036034">
    <property type="entry name" value="PDZ_sf"/>
</dbReference>
<dbReference type="EC" id="1.3.1.74" evidence="6"/>
<dbReference type="Gene3D" id="2.30.42.10">
    <property type="match status" value="1"/>
</dbReference>
<dbReference type="PANTHER" id="PTHR43343">
    <property type="entry name" value="PEPTIDASE S12"/>
    <property type="match status" value="1"/>
</dbReference>
<dbReference type="eggNOG" id="COG0265">
    <property type="taxonomic scope" value="Bacteria"/>
</dbReference>
<keyword evidence="4" id="KW-0812">Transmembrane</keyword>
<dbReference type="OrthoDB" id="9758917at2"/>
<dbReference type="SMART" id="SM00228">
    <property type="entry name" value="PDZ"/>
    <property type="match status" value="1"/>
</dbReference>
<evidence type="ECO:0000313" key="7">
    <source>
        <dbReference type="Proteomes" id="UP000006443"/>
    </source>
</evidence>
<accession>C0GIA9</accession>
<reference evidence="6 7" key="1">
    <citation type="submission" date="2009-02" db="EMBL/GenBank/DDBJ databases">
        <title>Sequencing of the draft genome and assembly of Dethiobacter alkaliphilus AHT 1.</title>
        <authorList>
            <consortium name="US DOE Joint Genome Institute (JGI-PGF)"/>
            <person name="Lucas S."/>
            <person name="Copeland A."/>
            <person name="Lapidus A."/>
            <person name="Glavina del Rio T."/>
            <person name="Dalin E."/>
            <person name="Tice H."/>
            <person name="Bruce D."/>
            <person name="Goodwin L."/>
            <person name="Pitluck S."/>
            <person name="Larimer F."/>
            <person name="Land M.L."/>
            <person name="Hauser L."/>
            <person name="Muyzer G."/>
        </authorList>
    </citation>
    <scope>NUCLEOTIDE SEQUENCE [LARGE SCALE GENOMIC DNA]</scope>
    <source>
        <strain evidence="6 7">AHT 1</strain>
    </source>
</reference>
<dbReference type="EMBL" id="ACJM01000011">
    <property type="protein sequence ID" value="EEG76957.1"/>
    <property type="molecule type" value="Genomic_DNA"/>
</dbReference>
<dbReference type="GO" id="GO:0006508">
    <property type="term" value="P:proteolysis"/>
    <property type="evidence" value="ECO:0007669"/>
    <property type="project" value="UniProtKB-KW"/>
</dbReference>
<proteinExistence type="inferred from homology"/>
<organism evidence="6 7">
    <name type="scientific">Dethiobacter alkaliphilus AHT 1</name>
    <dbReference type="NCBI Taxonomy" id="555088"/>
    <lineage>
        <taxon>Bacteria</taxon>
        <taxon>Bacillati</taxon>
        <taxon>Bacillota</taxon>
        <taxon>Dethiobacteria</taxon>
        <taxon>Dethiobacterales</taxon>
        <taxon>Dethiobacteraceae</taxon>
        <taxon>Dethiobacter</taxon>
    </lineage>
</organism>
<dbReference type="SUPFAM" id="SSF50156">
    <property type="entry name" value="PDZ domain-like"/>
    <property type="match status" value="1"/>
</dbReference>
<dbReference type="SUPFAM" id="SSF50494">
    <property type="entry name" value="Trypsin-like serine proteases"/>
    <property type="match status" value="1"/>
</dbReference>
<feature type="transmembrane region" description="Helical" evidence="4">
    <location>
        <begin position="16"/>
        <end position="38"/>
    </location>
</feature>
<keyword evidence="6" id="KW-0560">Oxidoreductase</keyword>
<dbReference type="STRING" id="555088.DealDRAFT_2218"/>
<dbReference type="InterPro" id="IPR009003">
    <property type="entry name" value="Peptidase_S1_PA"/>
</dbReference>
<feature type="domain" description="PDZ" evidence="5">
    <location>
        <begin position="287"/>
        <end position="368"/>
    </location>
</feature>
<keyword evidence="7" id="KW-1185">Reference proteome</keyword>
<dbReference type="InterPro" id="IPR043504">
    <property type="entry name" value="Peptidase_S1_PA_chymotrypsin"/>
</dbReference>
<evidence type="ECO:0000256" key="1">
    <source>
        <dbReference type="ARBA" id="ARBA00010541"/>
    </source>
</evidence>
<dbReference type="InterPro" id="IPR001478">
    <property type="entry name" value="PDZ"/>
</dbReference>
<dbReference type="AlphaFoldDB" id="C0GIA9"/>
<dbReference type="InterPro" id="IPR051201">
    <property type="entry name" value="Chloro_Bact_Ser_Proteases"/>
</dbReference>
<comment type="caution">
    <text evidence="6">The sequence shown here is derived from an EMBL/GenBank/DDBJ whole genome shotgun (WGS) entry which is preliminary data.</text>
</comment>
<keyword evidence="4" id="KW-1133">Transmembrane helix</keyword>
<dbReference type="Gene3D" id="2.40.10.10">
    <property type="entry name" value="Trypsin-like serine proteases"/>
    <property type="match status" value="2"/>
</dbReference>
<evidence type="ECO:0000313" key="6">
    <source>
        <dbReference type="EMBL" id="EEG76957.1"/>
    </source>
</evidence>
<comment type="similarity">
    <text evidence="1">Belongs to the peptidase S1C family.</text>
</comment>
<evidence type="ECO:0000256" key="4">
    <source>
        <dbReference type="SAM" id="Phobius"/>
    </source>
</evidence>
<keyword evidence="3" id="KW-0378">Hydrolase</keyword>
<protein>
    <submittedName>
        <fullName evidence="6">2-alkenal reductase</fullName>
        <ecNumber evidence="6">1.3.1.74</ecNumber>
    </submittedName>
</protein>
<dbReference type="PRINTS" id="PR00834">
    <property type="entry name" value="PROTEASES2C"/>
</dbReference>
<dbReference type="Proteomes" id="UP000006443">
    <property type="component" value="Unassembled WGS sequence"/>
</dbReference>
<dbReference type="GO" id="GO:0032440">
    <property type="term" value="F:2-alkenal reductase [NAD(P)H] activity"/>
    <property type="evidence" value="ECO:0007669"/>
    <property type="project" value="UniProtKB-EC"/>
</dbReference>
<name>C0GIA9_DETAL</name>
<keyword evidence="2" id="KW-0645">Protease</keyword>
<dbReference type="Pfam" id="PF13365">
    <property type="entry name" value="Trypsin_2"/>
    <property type="match status" value="1"/>
</dbReference>
<dbReference type="PROSITE" id="PS50106">
    <property type="entry name" value="PDZ"/>
    <property type="match status" value="1"/>
</dbReference>
<keyword evidence="4" id="KW-0472">Membrane</keyword>
<dbReference type="InterPro" id="IPR001940">
    <property type="entry name" value="Peptidase_S1C"/>
</dbReference>
<evidence type="ECO:0000256" key="3">
    <source>
        <dbReference type="ARBA" id="ARBA00022801"/>
    </source>
</evidence>
<evidence type="ECO:0000259" key="5">
    <source>
        <dbReference type="PROSITE" id="PS50106"/>
    </source>
</evidence>
<evidence type="ECO:0000256" key="2">
    <source>
        <dbReference type="ARBA" id="ARBA00022670"/>
    </source>
</evidence>
<dbReference type="Pfam" id="PF13180">
    <property type="entry name" value="PDZ_2"/>
    <property type="match status" value="1"/>
</dbReference>
<dbReference type="PANTHER" id="PTHR43343:SF3">
    <property type="entry name" value="PROTEASE DO-LIKE 8, CHLOROPLASTIC"/>
    <property type="match status" value="1"/>
</dbReference>
<dbReference type="GO" id="GO:0004252">
    <property type="term" value="F:serine-type endopeptidase activity"/>
    <property type="evidence" value="ECO:0007669"/>
    <property type="project" value="InterPro"/>
</dbReference>
<sequence>MDFFNGFNQPRNRTGLSLFIVALLGAILGGVLVGLIFVNFAQPAETAPDSFVPGEQDQDIEYTDRDRPEYQNTAVVRAAEEVLPAVVGITNRAMVFDRIHGRSILRERATGTGVIIDSGGYIVTNNHVIEDHEELSVTLADGQEYEASLIGADPATDLAVIRIDKEGLAVSHFGDSDKLAVGETAIAIGNPLGLAFSQSVTVGVISAKERMIEINEHEFTFIQTDAAINDGNSGGPLVNLNGEVIGINTAKIKIAGVEGMGFAIPANTVKNITRDLILHGRIIRPWLGVYWGGDVDESLSEQLNLPVDYGVLIQDVVDGSPAQQAGIRRGDVIIRIDDKQITNFTDLRDGLQEFSVGDEVEVTIIRDGQELTIDTTLAELPEQLD</sequence>